<dbReference type="Pfam" id="PF10181">
    <property type="entry name" value="PIG-H"/>
    <property type="match status" value="1"/>
</dbReference>
<evidence type="ECO:0000313" key="5">
    <source>
        <dbReference type="EMBL" id="CAK7938227.1"/>
    </source>
</evidence>
<dbReference type="PANTHER" id="PTHR15231:SF1">
    <property type="entry name" value="PHOSPHATIDYLINOSITOL N-ACETYLGLUCOSAMINYLTRANSFERASE SUBUNIT H"/>
    <property type="match status" value="1"/>
</dbReference>
<dbReference type="PANTHER" id="PTHR15231">
    <property type="entry name" value="PHOSPHATIDYLINOSITOL N-ACETYLGLUCOSAMINYLTRANSFERASE SUBUNIT H"/>
    <property type="match status" value="1"/>
</dbReference>
<keyword evidence="3" id="KW-1133">Transmembrane helix</keyword>
<accession>A0AAV1UWT5</accession>
<feature type="transmembrane region" description="Helical" evidence="3">
    <location>
        <begin position="66"/>
        <end position="87"/>
    </location>
</feature>
<name>A0AAV1UWT5_9STRA</name>
<sequence length="193" mass="21250">MPRGDKVVLRVRAYGQQGLEFALSRATINERRDASIYVLISALTLSSGVLLSSVKWDMIPSTRQWVCLLLLALVVAWIIQATGSVIVEEAMLVVPSLGVRLSKKHRSGAVSSKFVDLDKICGVAVNEAITFSNVMYSLVLMVDGQNDMVLPFETLQPQVAVLQEIFQETTRLLFPEGSDRKLHLPEDVAPPPC</sequence>
<organism evidence="5 6">
    <name type="scientific">Peronospora matthiolae</name>
    <dbReference type="NCBI Taxonomy" id="2874970"/>
    <lineage>
        <taxon>Eukaryota</taxon>
        <taxon>Sar</taxon>
        <taxon>Stramenopiles</taxon>
        <taxon>Oomycota</taxon>
        <taxon>Peronosporomycetes</taxon>
        <taxon>Peronosporales</taxon>
        <taxon>Peronosporaceae</taxon>
        <taxon>Peronospora</taxon>
    </lineage>
</organism>
<dbReference type="InterPro" id="IPR019328">
    <property type="entry name" value="PIGH-H_dom"/>
</dbReference>
<evidence type="ECO:0000259" key="4">
    <source>
        <dbReference type="Pfam" id="PF10181"/>
    </source>
</evidence>
<dbReference type="EMBL" id="CAKLBY020000229">
    <property type="protein sequence ID" value="CAK7938227.1"/>
    <property type="molecule type" value="Genomic_DNA"/>
</dbReference>
<evidence type="ECO:0000256" key="2">
    <source>
        <dbReference type="ARBA" id="ARBA00009610"/>
    </source>
</evidence>
<dbReference type="InterPro" id="IPR044215">
    <property type="entry name" value="PIG-H"/>
</dbReference>
<comment type="pathway">
    <text evidence="1">Glycolipid biosynthesis; glycosylphosphatidylinositol-anchor biosynthesis.</text>
</comment>
<gene>
    <name evidence="5" type="ORF">PM001_LOCUS23377</name>
</gene>
<keyword evidence="3" id="KW-0812">Transmembrane</keyword>
<dbReference type="AlphaFoldDB" id="A0AAV1UWT5"/>
<dbReference type="GO" id="GO:0006506">
    <property type="term" value="P:GPI anchor biosynthetic process"/>
    <property type="evidence" value="ECO:0007669"/>
    <property type="project" value="InterPro"/>
</dbReference>
<proteinExistence type="inferred from homology"/>
<evidence type="ECO:0000313" key="6">
    <source>
        <dbReference type="Proteomes" id="UP001162060"/>
    </source>
</evidence>
<keyword evidence="3" id="KW-0472">Membrane</keyword>
<dbReference type="GO" id="GO:0000506">
    <property type="term" value="C:glycosylphosphatidylinositol-N-acetylglucosaminyltransferase (GPI-GnT) complex"/>
    <property type="evidence" value="ECO:0007669"/>
    <property type="project" value="InterPro"/>
</dbReference>
<dbReference type="Proteomes" id="UP001162060">
    <property type="component" value="Unassembled WGS sequence"/>
</dbReference>
<reference evidence="5" key="1">
    <citation type="submission" date="2024-01" db="EMBL/GenBank/DDBJ databases">
        <authorList>
            <person name="Webb A."/>
        </authorList>
    </citation>
    <scope>NUCLEOTIDE SEQUENCE</scope>
    <source>
        <strain evidence="5">Pm1</strain>
    </source>
</reference>
<evidence type="ECO:0000256" key="3">
    <source>
        <dbReference type="SAM" id="Phobius"/>
    </source>
</evidence>
<comment type="similarity">
    <text evidence="2">Belongs to the PIGH family.</text>
</comment>
<protein>
    <recommendedName>
        <fullName evidence="4">Phosphatidylinositol N-acetylglucosaminyltransferase subunit H conserved domain-containing protein</fullName>
    </recommendedName>
</protein>
<evidence type="ECO:0000256" key="1">
    <source>
        <dbReference type="ARBA" id="ARBA00004687"/>
    </source>
</evidence>
<feature type="domain" description="Phosphatidylinositol N-acetylglucosaminyltransferase subunit H conserved" evidence="4">
    <location>
        <begin position="91"/>
        <end position="153"/>
    </location>
</feature>
<comment type="caution">
    <text evidence="5">The sequence shown here is derived from an EMBL/GenBank/DDBJ whole genome shotgun (WGS) entry which is preliminary data.</text>
</comment>